<name>A0A4R6S533_9MICO</name>
<sequence length="650" mass="67471">MGAARLLEKTQTRAIIGTALAGVLTLTLAAPAFALDRPSEPNDGAPGTRSSATSFTPDLQTEIEIGEASRPSDFVASPDGTTGYVVGDELSEFVVIDMASREVVQRIPLPSIGAGYIRLSTDGTRAYFALQEEYFSTGIGAIDLTTGTLLPEFAAAPDHIQEIAVSRDGNSVFVLGLNGLLLKLDAYSGEELARVQLQGSNAHALALIQDDSKILVGRESHVLTLAADTLELLEDVTLPGINSVGTLRVDGTDERVYFADSSGTRLGTFNPVSGEIIAQASVGSPMHEVIGFDTLDRAFGNVPYWDLLMAADLTSGKRSESFRATPTAPFSINKNPVTGELLSANGGWSNAEKGSTVTIVNTPSVADPSDVHITDPGELVRFETNAVGIKRGNGGGVMWQSSADGETWTDIEGAVDEQLEVVATAAAVEQQYRVRWRDDFWGQSGTSAAARITTPAPQITFEGPLADGIVGEAYPDTVITATGYSDLNWAVRDAEALTALPAGMRIDAASGTLHGTPTAAGSFTFTVEATDAFGTDMRDYTLVVSEADEPTGPTDPTGPTGPTDPTGPTLPSTPGDGTDSPSPAQPKDPAAQASGAEGHTAAATLSQTGAGTPLFAALIAAGAIALGSAGVIFARRRSTASEAGRGRRER</sequence>
<protein>
    <submittedName>
        <fullName evidence="4">Putative Ig domain-containing protein</fullName>
    </submittedName>
</protein>
<dbReference type="Gene3D" id="2.60.40.10">
    <property type="entry name" value="Immunoglobulins"/>
    <property type="match status" value="1"/>
</dbReference>
<comment type="caution">
    <text evidence="4">The sequence shown here is derived from an EMBL/GenBank/DDBJ whole genome shotgun (WGS) entry which is preliminary data.</text>
</comment>
<dbReference type="GO" id="GO:0016020">
    <property type="term" value="C:membrane"/>
    <property type="evidence" value="ECO:0007669"/>
    <property type="project" value="InterPro"/>
</dbReference>
<dbReference type="PANTHER" id="PTHR47197">
    <property type="entry name" value="PROTEIN NIRF"/>
    <property type="match status" value="1"/>
</dbReference>
<evidence type="ECO:0000256" key="2">
    <source>
        <dbReference type="SAM" id="Phobius"/>
    </source>
</evidence>
<dbReference type="EMBL" id="SNYA01000002">
    <property type="protein sequence ID" value="TDP94433.1"/>
    <property type="molecule type" value="Genomic_DNA"/>
</dbReference>
<feature type="transmembrane region" description="Helical" evidence="2">
    <location>
        <begin position="614"/>
        <end position="634"/>
    </location>
</feature>
<proteinExistence type="predicted"/>
<dbReference type="GO" id="GO:0005509">
    <property type="term" value="F:calcium ion binding"/>
    <property type="evidence" value="ECO:0007669"/>
    <property type="project" value="InterPro"/>
</dbReference>
<dbReference type="InterPro" id="IPR051200">
    <property type="entry name" value="Host-pathogen_enzymatic-act"/>
</dbReference>
<reference evidence="4 5" key="1">
    <citation type="submission" date="2019-03" db="EMBL/GenBank/DDBJ databases">
        <title>Genomic analyses of the natural microbiome of Caenorhabditis elegans.</title>
        <authorList>
            <person name="Samuel B."/>
        </authorList>
    </citation>
    <scope>NUCLEOTIDE SEQUENCE [LARGE SCALE GENOMIC DNA]</scope>
    <source>
        <strain evidence="4 5">JUb18</strain>
    </source>
</reference>
<feature type="compositionally biased region" description="Polar residues" evidence="1">
    <location>
        <begin position="48"/>
        <end position="57"/>
    </location>
</feature>
<dbReference type="PANTHER" id="PTHR47197:SF3">
    <property type="entry name" value="DIHYDRO-HEME D1 DEHYDROGENASE"/>
    <property type="match status" value="1"/>
</dbReference>
<evidence type="ECO:0000259" key="3">
    <source>
        <dbReference type="Pfam" id="PF13360"/>
    </source>
</evidence>
<accession>A0A4R6S533</accession>
<dbReference type="InterPro" id="IPR011044">
    <property type="entry name" value="Quino_amine_DH_bsu"/>
</dbReference>
<dbReference type="InterPro" id="IPR002372">
    <property type="entry name" value="PQQ_rpt_dom"/>
</dbReference>
<dbReference type="InterPro" id="IPR013783">
    <property type="entry name" value="Ig-like_fold"/>
</dbReference>
<evidence type="ECO:0000313" key="5">
    <source>
        <dbReference type="Proteomes" id="UP000295601"/>
    </source>
</evidence>
<keyword evidence="2" id="KW-0472">Membrane</keyword>
<evidence type="ECO:0000256" key="1">
    <source>
        <dbReference type="SAM" id="MobiDB-lite"/>
    </source>
</evidence>
<dbReference type="GO" id="GO:0005975">
    <property type="term" value="P:carbohydrate metabolic process"/>
    <property type="evidence" value="ECO:0007669"/>
    <property type="project" value="UniProtKB-ARBA"/>
</dbReference>
<dbReference type="InterPro" id="IPR015943">
    <property type="entry name" value="WD40/YVTN_repeat-like_dom_sf"/>
</dbReference>
<feature type="compositionally biased region" description="Low complexity" evidence="1">
    <location>
        <begin position="550"/>
        <end position="579"/>
    </location>
</feature>
<dbReference type="SUPFAM" id="SSF50969">
    <property type="entry name" value="YVTN repeat-like/Quinoprotein amine dehydrogenase"/>
    <property type="match status" value="1"/>
</dbReference>
<feature type="domain" description="Pyrrolo-quinoline quinone repeat" evidence="3">
    <location>
        <begin position="139"/>
        <end position="285"/>
    </location>
</feature>
<dbReference type="Pfam" id="PF05345">
    <property type="entry name" value="He_PIG"/>
    <property type="match status" value="1"/>
</dbReference>
<dbReference type="Pfam" id="PF13360">
    <property type="entry name" value="PQQ_2"/>
    <property type="match status" value="1"/>
</dbReference>
<keyword evidence="2" id="KW-1133">Transmembrane helix</keyword>
<keyword evidence="5" id="KW-1185">Reference proteome</keyword>
<dbReference type="AlphaFoldDB" id="A0A4R6S533"/>
<feature type="region of interest" description="Disordered" evidence="1">
    <location>
        <begin position="35"/>
        <end position="57"/>
    </location>
</feature>
<evidence type="ECO:0000313" key="4">
    <source>
        <dbReference type="EMBL" id="TDP94433.1"/>
    </source>
</evidence>
<keyword evidence="2" id="KW-0812">Transmembrane</keyword>
<organism evidence="4 5">
    <name type="scientific">Leucobacter luti</name>
    <dbReference type="NCBI Taxonomy" id="340320"/>
    <lineage>
        <taxon>Bacteria</taxon>
        <taxon>Bacillati</taxon>
        <taxon>Actinomycetota</taxon>
        <taxon>Actinomycetes</taxon>
        <taxon>Micrococcales</taxon>
        <taxon>Microbacteriaceae</taxon>
        <taxon>Leucobacter</taxon>
    </lineage>
</organism>
<gene>
    <name evidence="4" type="ORF">EDF62_0848</name>
</gene>
<feature type="region of interest" description="Disordered" evidence="1">
    <location>
        <begin position="546"/>
        <end position="600"/>
    </location>
</feature>
<dbReference type="InterPro" id="IPR015919">
    <property type="entry name" value="Cadherin-like_sf"/>
</dbReference>
<dbReference type="RefSeq" id="WP_208107855.1">
    <property type="nucleotide sequence ID" value="NZ_SNYA01000002.1"/>
</dbReference>
<dbReference type="Gene3D" id="2.130.10.10">
    <property type="entry name" value="YVTN repeat-like/Quinoprotein amine dehydrogenase"/>
    <property type="match status" value="1"/>
</dbReference>
<dbReference type="Proteomes" id="UP000295601">
    <property type="component" value="Unassembled WGS sequence"/>
</dbReference>
<dbReference type="SUPFAM" id="SSF49313">
    <property type="entry name" value="Cadherin-like"/>
    <property type="match status" value="1"/>
</dbReference>